<name>A0ACB8RKX3_9AGAM</name>
<proteinExistence type="predicted"/>
<organism evidence="1 2">
    <name type="scientific">Auriscalpium vulgare</name>
    <dbReference type="NCBI Taxonomy" id="40419"/>
    <lineage>
        <taxon>Eukaryota</taxon>
        <taxon>Fungi</taxon>
        <taxon>Dikarya</taxon>
        <taxon>Basidiomycota</taxon>
        <taxon>Agaricomycotina</taxon>
        <taxon>Agaricomycetes</taxon>
        <taxon>Russulales</taxon>
        <taxon>Auriscalpiaceae</taxon>
        <taxon>Auriscalpium</taxon>
    </lineage>
</organism>
<protein>
    <submittedName>
        <fullName evidence="1">Uncharacterized protein</fullName>
    </submittedName>
</protein>
<evidence type="ECO:0000313" key="1">
    <source>
        <dbReference type="EMBL" id="KAI0044904.1"/>
    </source>
</evidence>
<gene>
    <name evidence="1" type="ORF">FA95DRAFT_1561679</name>
</gene>
<reference evidence="1" key="2">
    <citation type="journal article" date="2022" name="New Phytol.">
        <title>Evolutionary transition to the ectomycorrhizal habit in the genomes of a hyperdiverse lineage of mushroom-forming fungi.</title>
        <authorList>
            <person name="Looney B."/>
            <person name="Miyauchi S."/>
            <person name="Morin E."/>
            <person name="Drula E."/>
            <person name="Courty P.E."/>
            <person name="Kohler A."/>
            <person name="Kuo A."/>
            <person name="LaButti K."/>
            <person name="Pangilinan J."/>
            <person name="Lipzen A."/>
            <person name="Riley R."/>
            <person name="Andreopoulos W."/>
            <person name="He G."/>
            <person name="Johnson J."/>
            <person name="Nolan M."/>
            <person name="Tritt A."/>
            <person name="Barry K.W."/>
            <person name="Grigoriev I.V."/>
            <person name="Nagy L.G."/>
            <person name="Hibbett D."/>
            <person name="Henrissat B."/>
            <person name="Matheny P.B."/>
            <person name="Labbe J."/>
            <person name="Martin F.M."/>
        </authorList>
    </citation>
    <scope>NUCLEOTIDE SEQUENCE</scope>
    <source>
        <strain evidence="1">FP105234-sp</strain>
    </source>
</reference>
<comment type="caution">
    <text evidence="1">The sequence shown here is derived from an EMBL/GenBank/DDBJ whole genome shotgun (WGS) entry which is preliminary data.</text>
</comment>
<feature type="non-terminal residue" evidence="1">
    <location>
        <position position="101"/>
    </location>
</feature>
<keyword evidence="2" id="KW-1185">Reference proteome</keyword>
<evidence type="ECO:0000313" key="2">
    <source>
        <dbReference type="Proteomes" id="UP000814033"/>
    </source>
</evidence>
<accession>A0ACB8RKX3</accession>
<dbReference type="EMBL" id="MU275967">
    <property type="protein sequence ID" value="KAI0044904.1"/>
    <property type="molecule type" value="Genomic_DNA"/>
</dbReference>
<dbReference type="Proteomes" id="UP000814033">
    <property type="component" value="Unassembled WGS sequence"/>
</dbReference>
<reference evidence="1" key="1">
    <citation type="submission" date="2021-02" db="EMBL/GenBank/DDBJ databases">
        <authorList>
            <consortium name="DOE Joint Genome Institute"/>
            <person name="Ahrendt S."/>
            <person name="Looney B.P."/>
            <person name="Miyauchi S."/>
            <person name="Morin E."/>
            <person name="Drula E."/>
            <person name="Courty P.E."/>
            <person name="Chicoki N."/>
            <person name="Fauchery L."/>
            <person name="Kohler A."/>
            <person name="Kuo A."/>
            <person name="Labutti K."/>
            <person name="Pangilinan J."/>
            <person name="Lipzen A."/>
            <person name="Riley R."/>
            <person name="Andreopoulos W."/>
            <person name="He G."/>
            <person name="Johnson J."/>
            <person name="Barry K.W."/>
            <person name="Grigoriev I.V."/>
            <person name="Nagy L."/>
            <person name="Hibbett D."/>
            <person name="Henrissat B."/>
            <person name="Matheny P.B."/>
            <person name="Labbe J."/>
            <person name="Martin F."/>
        </authorList>
    </citation>
    <scope>NUCLEOTIDE SEQUENCE</scope>
    <source>
        <strain evidence="1">FP105234-sp</strain>
    </source>
</reference>
<sequence>MKTVQGTSTGAGSGKFHVHKANRRRASGSGFSATHRRRSEKGSKTRPINGREKRSRQERPEPSETVEEEGVREGGEHFYRLRARWRGLVRQARGHYEEIAA</sequence>